<protein>
    <submittedName>
        <fullName evidence="1">Uncharacterized protein</fullName>
    </submittedName>
</protein>
<sequence length="88" mass="10593">MKQIEFFRRDQWTFSHLTEICNKHISSTYAANGRLMKIRRVEYVSKFFTLHYFHISKSESFKCSVLKILRYLTKGYNAGYVRSFLLIV</sequence>
<accession>A0A0V1B6T6</accession>
<keyword evidence="2" id="KW-1185">Reference proteome</keyword>
<dbReference type="AlphaFoldDB" id="A0A0V1B6T6"/>
<proteinExistence type="predicted"/>
<gene>
    <name evidence="1" type="ORF">T01_5841</name>
</gene>
<reference evidence="1 2" key="1">
    <citation type="submission" date="2015-01" db="EMBL/GenBank/DDBJ databases">
        <title>Evolution of Trichinella species and genotypes.</title>
        <authorList>
            <person name="Korhonen P.K."/>
            <person name="Edoardo P."/>
            <person name="Giuseppe L.R."/>
            <person name="Gasser R.B."/>
        </authorList>
    </citation>
    <scope>NUCLEOTIDE SEQUENCE [LARGE SCALE GENOMIC DNA]</scope>
    <source>
        <strain evidence="1">ISS3</strain>
    </source>
</reference>
<organism evidence="1 2">
    <name type="scientific">Trichinella spiralis</name>
    <name type="common">Trichina worm</name>
    <dbReference type="NCBI Taxonomy" id="6334"/>
    <lineage>
        <taxon>Eukaryota</taxon>
        <taxon>Metazoa</taxon>
        <taxon>Ecdysozoa</taxon>
        <taxon>Nematoda</taxon>
        <taxon>Enoplea</taxon>
        <taxon>Dorylaimia</taxon>
        <taxon>Trichinellida</taxon>
        <taxon>Trichinellidae</taxon>
        <taxon>Trichinella</taxon>
    </lineage>
</organism>
<evidence type="ECO:0000313" key="1">
    <source>
        <dbReference type="EMBL" id="KRY32227.1"/>
    </source>
</evidence>
<comment type="caution">
    <text evidence="1">The sequence shown here is derived from an EMBL/GenBank/DDBJ whole genome shotgun (WGS) entry which is preliminary data.</text>
</comment>
<dbReference type="Proteomes" id="UP000054776">
    <property type="component" value="Unassembled WGS sequence"/>
</dbReference>
<name>A0A0V1B6T6_TRISP</name>
<evidence type="ECO:0000313" key="2">
    <source>
        <dbReference type="Proteomes" id="UP000054776"/>
    </source>
</evidence>
<dbReference type="InParanoid" id="A0A0V1B6T6"/>
<dbReference type="EMBL" id="JYDH01000102">
    <property type="protein sequence ID" value="KRY32227.1"/>
    <property type="molecule type" value="Genomic_DNA"/>
</dbReference>